<dbReference type="InterPro" id="IPR003594">
    <property type="entry name" value="HATPase_dom"/>
</dbReference>
<dbReference type="PROSITE" id="PS50109">
    <property type="entry name" value="HIS_KIN"/>
    <property type="match status" value="1"/>
</dbReference>
<comment type="catalytic activity">
    <reaction evidence="1">
        <text>ATP + protein L-histidine = ADP + protein N-phospho-L-histidine.</text>
        <dbReference type="EC" id="2.7.13.3"/>
    </reaction>
</comment>
<dbReference type="Gene3D" id="3.30.450.20">
    <property type="entry name" value="PAS domain"/>
    <property type="match status" value="4"/>
</dbReference>
<keyword evidence="3 6" id="KW-0597">Phosphoprotein</keyword>
<dbReference type="Gene3D" id="1.10.287.130">
    <property type="match status" value="1"/>
</dbReference>
<dbReference type="SMART" id="SM00387">
    <property type="entry name" value="HATPase_c"/>
    <property type="match status" value="1"/>
</dbReference>
<dbReference type="Pfam" id="PF02518">
    <property type="entry name" value="HATPase_c"/>
    <property type="match status" value="1"/>
</dbReference>
<sequence length="1252" mass="138241">MSVPPSDTEQALRAEVERLRARLRDAGLDAGEAPATPETTAPAFDRERLAVLFQQASVGISQTDLTGALELVNQRCCDLLGRPREDMLGRTLLSLTHPEDRERHAHLFRNLLETGESFSEEKRYLRPDASVVWVHNHVSLAKDAAGRPRFAICVSRDITQQRADEERLRVKREQLRLAQEAGGIGVFTLEIATNLLTVTPEFCRLYGLPRTDTLPAQVIESLALEEDRHRLSNARTRAAGLSTLSVEYRIRRQDTGAVRWIARRASFVNDAVGRPVQLIGVTQDITERRMAEDALRAANERVQLALNTEAVIGTWVWDVPANKVIADERFARAFSLNPLQTRDGLPIELFVESVHPEDRPALEETIGRTVKAGGAFRAEYRVRRWDGLYRWVEASGHCELTPQGTPLRFPGVLVDIDARKRNELRQAALLEMTDRLREATSPDAAAQLAMEVVGRLLRVARAGYGTVDAAHGLVFLHPNWVSSPKVSQVQGVHRFHDYGAFLEDLQRGELVAIPDVRLDSRTAAHGATLEKVGIRALFNIPLLEHGEFVAVLFLHDARPRQWLEDEIELARNVADRVWSALSRLKALAELKQANETLEQRVAQRTQERDRVWNVSQDLLVVGDLKGGRFLSVNPAWTRMLGWTEAELLGRTSEWLETPEDYARSHEEVGHLAGGRPTLNFESSYRCKHGGVRRIAWTAVPVPEDGVLYASGRDVTEQRQTEEQLRQAQKMEAVGKLTGGVAHDFNNLLQIVGGNLQLLQRDVAGNERGSQRVRTALGAVERGARLSAQLLAFSRRQPLAPRSLSLGRLVRGMDDLLRRALGEDVELETVISGGLWNTLADPHQLENVILNLAINARDAMGGQGKLTLELSNASLDDHYAQQHPDVLAGAYVLLAVSDTGAGMTSEVRERAFEPFFTTKPEGRGTGLGLSMVYGFVKQSGGHVKLYSEVGHGTTVKVYLPRAFQAEAPVPEVVTGPVEGGQETILAVEDDADVRATVVELLTELGYRVLRAVDGQSALSILKSGVAVDLLFTDVVMPGPVRSPELAKQARLLQPDIEVLFTSGYTENAIVHGGRLDPGVHLLSKPYRREDLARKVRALLDQRKQRLLTPPVPKVTWPEVPPRQELPPTQESARRMQVLLVEDDEDIRTSASELLDLLGHAVVPVASAEEARVALASGPFDVLFTDVTLPGMSGVDLAREVALRKPAMRIIIASGHGRAALDGDPQQWLGVVVLPKPYALPQIQQALAQVAATR</sequence>
<feature type="modified residue" description="4-aspartylphosphate" evidence="6">
    <location>
        <position position="1184"/>
    </location>
</feature>
<dbReference type="PROSITE" id="PS50110">
    <property type="entry name" value="RESPONSE_REGULATORY"/>
    <property type="match status" value="2"/>
</dbReference>
<evidence type="ECO:0000256" key="5">
    <source>
        <dbReference type="ARBA" id="ARBA00022777"/>
    </source>
</evidence>
<keyword evidence="5" id="KW-0418">Kinase</keyword>
<dbReference type="SMART" id="SM00091">
    <property type="entry name" value="PAS"/>
    <property type="match status" value="4"/>
</dbReference>
<dbReference type="SUPFAM" id="SSF52172">
    <property type="entry name" value="CheY-like"/>
    <property type="match status" value="2"/>
</dbReference>
<dbReference type="SMART" id="SM00448">
    <property type="entry name" value="REC"/>
    <property type="match status" value="2"/>
</dbReference>
<dbReference type="InterPro" id="IPR029016">
    <property type="entry name" value="GAF-like_dom_sf"/>
</dbReference>
<dbReference type="InterPro" id="IPR004358">
    <property type="entry name" value="Sig_transdc_His_kin-like_C"/>
</dbReference>
<dbReference type="PROSITE" id="PS50112">
    <property type="entry name" value="PAS"/>
    <property type="match status" value="2"/>
</dbReference>
<name>A0ABX9Q977_9BACT</name>
<dbReference type="EMBL" id="RAWI01000459">
    <property type="protein sequence ID" value="RKH92623.1"/>
    <property type="molecule type" value="Genomic_DNA"/>
</dbReference>
<protein>
    <recommendedName>
        <fullName evidence="2">histidine kinase</fullName>
        <ecNumber evidence="2">2.7.13.3</ecNumber>
    </recommendedName>
</protein>
<evidence type="ECO:0000256" key="2">
    <source>
        <dbReference type="ARBA" id="ARBA00012438"/>
    </source>
</evidence>
<dbReference type="NCBIfam" id="TIGR00229">
    <property type="entry name" value="sensory_box"/>
    <property type="match status" value="3"/>
</dbReference>
<evidence type="ECO:0000259" key="9">
    <source>
        <dbReference type="PROSITE" id="PS50112"/>
    </source>
</evidence>
<dbReference type="Gene3D" id="3.40.50.2300">
    <property type="match status" value="2"/>
</dbReference>
<dbReference type="InterPro" id="IPR001789">
    <property type="entry name" value="Sig_transdc_resp-reg_receiver"/>
</dbReference>
<dbReference type="SMART" id="SM00065">
    <property type="entry name" value="GAF"/>
    <property type="match status" value="1"/>
</dbReference>
<feature type="domain" description="PAC" evidence="10">
    <location>
        <begin position="376"/>
        <end position="428"/>
    </location>
</feature>
<feature type="domain" description="PAS" evidence="9">
    <location>
        <begin position="604"/>
        <end position="675"/>
    </location>
</feature>
<dbReference type="PANTHER" id="PTHR43304">
    <property type="entry name" value="PHYTOCHROME-LIKE PROTEIN CPH1"/>
    <property type="match status" value="1"/>
</dbReference>
<gene>
    <name evidence="11" type="ORF">D7Y13_36025</name>
</gene>
<dbReference type="CDD" id="cd16919">
    <property type="entry name" value="HATPase_CckA-like"/>
    <property type="match status" value="1"/>
</dbReference>
<dbReference type="PROSITE" id="PS50113">
    <property type="entry name" value="PAC"/>
    <property type="match status" value="3"/>
</dbReference>
<dbReference type="InterPro" id="IPR011006">
    <property type="entry name" value="CheY-like_superfamily"/>
</dbReference>
<evidence type="ECO:0000259" key="10">
    <source>
        <dbReference type="PROSITE" id="PS50113"/>
    </source>
</evidence>
<evidence type="ECO:0000256" key="6">
    <source>
        <dbReference type="PROSITE-ProRule" id="PRU00169"/>
    </source>
</evidence>
<dbReference type="InterPro" id="IPR003661">
    <property type="entry name" value="HisK_dim/P_dom"/>
</dbReference>
<reference evidence="11 12" key="1">
    <citation type="submission" date="2018-09" db="EMBL/GenBank/DDBJ databases">
        <authorList>
            <person name="Livingstone P.G."/>
            <person name="Whitworth D.E."/>
        </authorList>
    </citation>
    <scope>NUCLEOTIDE SEQUENCE [LARGE SCALE GENOMIC DNA]</scope>
    <source>
        <strain evidence="11 12">CA031B</strain>
    </source>
</reference>
<feature type="domain" description="Response regulatory" evidence="8">
    <location>
        <begin position="982"/>
        <end position="1098"/>
    </location>
</feature>
<keyword evidence="12" id="KW-1185">Reference proteome</keyword>
<dbReference type="PANTHER" id="PTHR43304:SF1">
    <property type="entry name" value="PAC DOMAIN-CONTAINING PROTEIN"/>
    <property type="match status" value="1"/>
</dbReference>
<dbReference type="Pfam" id="PF00989">
    <property type="entry name" value="PAS"/>
    <property type="match status" value="1"/>
</dbReference>
<dbReference type="CDD" id="cd00082">
    <property type="entry name" value="HisKA"/>
    <property type="match status" value="1"/>
</dbReference>
<evidence type="ECO:0000313" key="11">
    <source>
        <dbReference type="EMBL" id="RKH92623.1"/>
    </source>
</evidence>
<evidence type="ECO:0000256" key="3">
    <source>
        <dbReference type="ARBA" id="ARBA00022553"/>
    </source>
</evidence>
<feature type="modified residue" description="4-aspartylphosphate" evidence="6">
    <location>
        <position position="1032"/>
    </location>
</feature>
<dbReference type="InterPro" id="IPR036890">
    <property type="entry name" value="HATPase_C_sf"/>
</dbReference>
<evidence type="ECO:0000259" key="8">
    <source>
        <dbReference type="PROSITE" id="PS50110"/>
    </source>
</evidence>
<comment type="caution">
    <text evidence="11">The sequence shown here is derived from an EMBL/GenBank/DDBJ whole genome shotgun (WGS) entry which is preliminary data.</text>
</comment>
<dbReference type="InterPro" id="IPR013655">
    <property type="entry name" value="PAS_fold_3"/>
</dbReference>
<keyword evidence="4" id="KW-0808">Transferase</keyword>
<dbReference type="SUPFAM" id="SSF47384">
    <property type="entry name" value="Homodimeric domain of signal transducing histidine kinase"/>
    <property type="match status" value="1"/>
</dbReference>
<dbReference type="InterPro" id="IPR003018">
    <property type="entry name" value="GAF"/>
</dbReference>
<dbReference type="Pfam" id="PF00072">
    <property type="entry name" value="Response_reg"/>
    <property type="match status" value="2"/>
</dbReference>
<proteinExistence type="predicted"/>
<dbReference type="InterPro" id="IPR000014">
    <property type="entry name" value="PAS"/>
</dbReference>
<accession>A0ABX9Q977</accession>
<evidence type="ECO:0000259" key="7">
    <source>
        <dbReference type="PROSITE" id="PS50109"/>
    </source>
</evidence>
<dbReference type="Pfam" id="PF08447">
    <property type="entry name" value="PAS_3"/>
    <property type="match status" value="2"/>
</dbReference>
<dbReference type="Gene3D" id="3.30.565.10">
    <property type="entry name" value="Histidine kinase-like ATPase, C-terminal domain"/>
    <property type="match status" value="1"/>
</dbReference>
<feature type="domain" description="PAC" evidence="10">
    <location>
        <begin position="244"/>
        <end position="297"/>
    </location>
</feature>
<dbReference type="InterPro" id="IPR013767">
    <property type="entry name" value="PAS_fold"/>
</dbReference>
<feature type="domain" description="PAS" evidence="9">
    <location>
        <begin position="45"/>
        <end position="115"/>
    </location>
</feature>
<dbReference type="Pfam" id="PF08448">
    <property type="entry name" value="PAS_4"/>
    <property type="match status" value="1"/>
</dbReference>
<evidence type="ECO:0000313" key="12">
    <source>
        <dbReference type="Proteomes" id="UP000278907"/>
    </source>
</evidence>
<dbReference type="Proteomes" id="UP000278907">
    <property type="component" value="Unassembled WGS sequence"/>
</dbReference>
<dbReference type="PRINTS" id="PR00344">
    <property type="entry name" value="BCTRLSENSOR"/>
</dbReference>
<dbReference type="InterPro" id="IPR036097">
    <property type="entry name" value="HisK_dim/P_sf"/>
</dbReference>
<dbReference type="InterPro" id="IPR001610">
    <property type="entry name" value="PAC"/>
</dbReference>
<dbReference type="InterPro" id="IPR035965">
    <property type="entry name" value="PAS-like_dom_sf"/>
</dbReference>
<dbReference type="SUPFAM" id="SSF55874">
    <property type="entry name" value="ATPase domain of HSP90 chaperone/DNA topoisomerase II/histidine kinase"/>
    <property type="match status" value="1"/>
</dbReference>
<organism evidence="11 12">
    <name type="scientific">Corallococcus praedator</name>
    <dbReference type="NCBI Taxonomy" id="2316724"/>
    <lineage>
        <taxon>Bacteria</taxon>
        <taxon>Pseudomonadati</taxon>
        <taxon>Myxococcota</taxon>
        <taxon>Myxococcia</taxon>
        <taxon>Myxococcales</taxon>
        <taxon>Cystobacterineae</taxon>
        <taxon>Myxococcaceae</taxon>
        <taxon>Corallococcus</taxon>
    </lineage>
</organism>
<dbReference type="CDD" id="cd18161">
    <property type="entry name" value="REC_hyHK_blue-like"/>
    <property type="match status" value="1"/>
</dbReference>
<dbReference type="Gene3D" id="2.10.70.100">
    <property type="match status" value="1"/>
</dbReference>
<dbReference type="Gene3D" id="3.30.450.40">
    <property type="match status" value="1"/>
</dbReference>
<evidence type="ECO:0000256" key="1">
    <source>
        <dbReference type="ARBA" id="ARBA00000085"/>
    </source>
</evidence>
<dbReference type="InterPro" id="IPR005467">
    <property type="entry name" value="His_kinase_dom"/>
</dbReference>
<dbReference type="SMART" id="SM00086">
    <property type="entry name" value="PAC"/>
    <property type="match status" value="4"/>
</dbReference>
<dbReference type="Pfam" id="PF01590">
    <property type="entry name" value="GAF"/>
    <property type="match status" value="1"/>
</dbReference>
<feature type="domain" description="Histidine kinase" evidence="7">
    <location>
        <begin position="739"/>
        <end position="962"/>
    </location>
</feature>
<dbReference type="CDD" id="cd00130">
    <property type="entry name" value="PAS"/>
    <property type="match status" value="4"/>
</dbReference>
<dbReference type="SUPFAM" id="SSF55781">
    <property type="entry name" value="GAF domain-like"/>
    <property type="match status" value="1"/>
</dbReference>
<dbReference type="SUPFAM" id="SSF55785">
    <property type="entry name" value="PYP-like sensor domain (PAS domain)"/>
    <property type="match status" value="4"/>
</dbReference>
<dbReference type="SMART" id="SM00388">
    <property type="entry name" value="HisKA"/>
    <property type="match status" value="1"/>
</dbReference>
<feature type="domain" description="Response regulatory" evidence="8">
    <location>
        <begin position="1135"/>
        <end position="1249"/>
    </location>
</feature>
<dbReference type="EC" id="2.7.13.3" evidence="2"/>
<evidence type="ECO:0000256" key="4">
    <source>
        <dbReference type="ARBA" id="ARBA00022679"/>
    </source>
</evidence>
<dbReference type="InterPro" id="IPR052162">
    <property type="entry name" value="Sensor_kinase/Photoreceptor"/>
</dbReference>
<feature type="domain" description="PAC" evidence="10">
    <location>
        <begin position="118"/>
        <end position="170"/>
    </location>
</feature>
<dbReference type="InterPro" id="IPR013656">
    <property type="entry name" value="PAS_4"/>
</dbReference>
<dbReference type="InterPro" id="IPR000700">
    <property type="entry name" value="PAS-assoc_C"/>
</dbReference>